<dbReference type="PANTHER" id="PTHR43133">
    <property type="entry name" value="RNA POLYMERASE ECF-TYPE SIGMA FACTO"/>
    <property type="match status" value="1"/>
</dbReference>
<evidence type="ECO:0000313" key="6">
    <source>
        <dbReference type="EMBL" id="GGO44936.1"/>
    </source>
</evidence>
<dbReference type="NCBIfam" id="TIGR02937">
    <property type="entry name" value="sigma70-ECF"/>
    <property type="match status" value="1"/>
</dbReference>
<keyword evidence="4" id="KW-0804">Transcription</keyword>
<dbReference type="InterPro" id="IPR013249">
    <property type="entry name" value="RNA_pol_sigma70_r4_t2"/>
</dbReference>
<dbReference type="Pfam" id="PF08281">
    <property type="entry name" value="Sigma70_r4_2"/>
    <property type="match status" value="1"/>
</dbReference>
<dbReference type="EMBL" id="BMMP01000003">
    <property type="protein sequence ID" value="GGO44936.1"/>
    <property type="molecule type" value="Genomic_DNA"/>
</dbReference>
<dbReference type="InterPro" id="IPR013324">
    <property type="entry name" value="RNA_pol_sigma_r3/r4-like"/>
</dbReference>
<evidence type="ECO:0000256" key="2">
    <source>
        <dbReference type="ARBA" id="ARBA00023015"/>
    </source>
</evidence>
<evidence type="ECO:0000256" key="1">
    <source>
        <dbReference type="ARBA" id="ARBA00010641"/>
    </source>
</evidence>
<sequence>MGAEDDRPRGLTETDAQSCDDRRRLLLSFDAFDTAHHRLWLRYAHTQVGSREAAHRVVEDACRHLLEHWEHALRQESLPAYAWTVLKEHVAKWLAERRQRPLLAETAAFHAAARKPLLSELRDEFAVLEGEMGLYAAIARLPERQYDAVVLRYLLGCTEEEVADYLGFETATVRSHISYAKRKLARELRTPPGPGTGNA</sequence>
<dbReference type="PANTHER" id="PTHR43133:SF25">
    <property type="entry name" value="RNA POLYMERASE SIGMA FACTOR RFAY-RELATED"/>
    <property type="match status" value="1"/>
</dbReference>
<name>A0ABQ2LZA5_9ACTN</name>
<proteinExistence type="inferred from homology"/>
<dbReference type="CDD" id="cd06171">
    <property type="entry name" value="Sigma70_r4"/>
    <property type="match status" value="1"/>
</dbReference>
<dbReference type="InterPro" id="IPR039425">
    <property type="entry name" value="RNA_pol_sigma-70-like"/>
</dbReference>
<comment type="caution">
    <text evidence="6">The sequence shown here is derived from an EMBL/GenBank/DDBJ whole genome shotgun (WGS) entry which is preliminary data.</text>
</comment>
<evidence type="ECO:0000256" key="3">
    <source>
        <dbReference type="ARBA" id="ARBA00023082"/>
    </source>
</evidence>
<gene>
    <name evidence="6" type="ORF">GCM10012287_11640</name>
</gene>
<comment type="similarity">
    <text evidence="1">Belongs to the sigma-70 factor family. ECF subfamily.</text>
</comment>
<keyword evidence="2" id="KW-0805">Transcription regulation</keyword>
<keyword evidence="3" id="KW-0731">Sigma factor</keyword>
<feature type="domain" description="RNA polymerase sigma factor 70 region 4 type 2" evidence="5">
    <location>
        <begin position="134"/>
        <end position="184"/>
    </location>
</feature>
<evidence type="ECO:0000256" key="4">
    <source>
        <dbReference type="ARBA" id="ARBA00023163"/>
    </source>
</evidence>
<dbReference type="Proteomes" id="UP000631535">
    <property type="component" value="Unassembled WGS sequence"/>
</dbReference>
<dbReference type="InterPro" id="IPR014284">
    <property type="entry name" value="RNA_pol_sigma-70_dom"/>
</dbReference>
<organism evidence="6 7">
    <name type="scientific">Streptomyces daqingensis</name>
    <dbReference type="NCBI Taxonomy" id="1472640"/>
    <lineage>
        <taxon>Bacteria</taxon>
        <taxon>Bacillati</taxon>
        <taxon>Actinomycetota</taxon>
        <taxon>Actinomycetes</taxon>
        <taxon>Kitasatosporales</taxon>
        <taxon>Streptomycetaceae</taxon>
        <taxon>Streptomyces</taxon>
    </lineage>
</organism>
<protein>
    <recommendedName>
        <fullName evidence="5">RNA polymerase sigma factor 70 region 4 type 2 domain-containing protein</fullName>
    </recommendedName>
</protein>
<evidence type="ECO:0000259" key="5">
    <source>
        <dbReference type="Pfam" id="PF08281"/>
    </source>
</evidence>
<reference evidence="7" key="1">
    <citation type="journal article" date="2019" name="Int. J. Syst. Evol. Microbiol.">
        <title>The Global Catalogue of Microorganisms (GCM) 10K type strain sequencing project: providing services to taxonomists for standard genome sequencing and annotation.</title>
        <authorList>
            <consortium name="The Broad Institute Genomics Platform"/>
            <consortium name="The Broad Institute Genome Sequencing Center for Infectious Disease"/>
            <person name="Wu L."/>
            <person name="Ma J."/>
        </authorList>
    </citation>
    <scope>NUCLEOTIDE SEQUENCE [LARGE SCALE GENOMIC DNA]</scope>
    <source>
        <strain evidence="7">CGMCC 4.7178</strain>
    </source>
</reference>
<dbReference type="Gene3D" id="1.10.10.10">
    <property type="entry name" value="Winged helix-like DNA-binding domain superfamily/Winged helix DNA-binding domain"/>
    <property type="match status" value="1"/>
</dbReference>
<dbReference type="InterPro" id="IPR036388">
    <property type="entry name" value="WH-like_DNA-bd_sf"/>
</dbReference>
<keyword evidence="7" id="KW-1185">Reference proteome</keyword>
<evidence type="ECO:0000313" key="7">
    <source>
        <dbReference type="Proteomes" id="UP000631535"/>
    </source>
</evidence>
<dbReference type="RefSeq" id="WP_189035982.1">
    <property type="nucleotide sequence ID" value="NZ_BMMP01000003.1"/>
</dbReference>
<accession>A0ABQ2LZA5</accession>
<dbReference type="SUPFAM" id="SSF88659">
    <property type="entry name" value="Sigma3 and sigma4 domains of RNA polymerase sigma factors"/>
    <property type="match status" value="1"/>
</dbReference>